<dbReference type="EMBL" id="BLLF01001488">
    <property type="protein sequence ID" value="GFH19596.1"/>
    <property type="molecule type" value="Genomic_DNA"/>
</dbReference>
<name>A0A699ZKT9_HAELA</name>
<dbReference type="AlphaFoldDB" id="A0A699ZKT9"/>
<evidence type="ECO:0000313" key="2">
    <source>
        <dbReference type="Proteomes" id="UP000485058"/>
    </source>
</evidence>
<reference evidence="1 2" key="1">
    <citation type="submission" date="2020-02" db="EMBL/GenBank/DDBJ databases">
        <title>Draft genome sequence of Haematococcus lacustris strain NIES-144.</title>
        <authorList>
            <person name="Morimoto D."/>
            <person name="Nakagawa S."/>
            <person name="Yoshida T."/>
            <person name="Sawayama S."/>
        </authorList>
    </citation>
    <scope>NUCLEOTIDE SEQUENCE [LARGE SCALE GENOMIC DNA]</scope>
    <source>
        <strain evidence="1 2">NIES-144</strain>
    </source>
</reference>
<sequence length="153" mass="16007">MHPGETKTKHWFTPQQLSARYMRCMQCRVPCALWADMGQGLPGSRQGAAREGGGEEDEFWKLISSAQLHVRSPPPTTGSAVVHADAHHQLQPALAFRVHHQQAKPSNRCSSNPLVNSGGVHVLGGAAGLQAGGAAGLQPGGLKGVLPGGAARL</sequence>
<protein>
    <submittedName>
        <fullName evidence="1">Uncharacterized protein</fullName>
    </submittedName>
</protein>
<comment type="caution">
    <text evidence="1">The sequence shown here is derived from an EMBL/GenBank/DDBJ whole genome shotgun (WGS) entry which is preliminary data.</text>
</comment>
<gene>
    <name evidence="1" type="ORF">HaLaN_16563</name>
</gene>
<organism evidence="1 2">
    <name type="scientific">Haematococcus lacustris</name>
    <name type="common">Green alga</name>
    <name type="synonym">Haematococcus pluvialis</name>
    <dbReference type="NCBI Taxonomy" id="44745"/>
    <lineage>
        <taxon>Eukaryota</taxon>
        <taxon>Viridiplantae</taxon>
        <taxon>Chlorophyta</taxon>
        <taxon>core chlorophytes</taxon>
        <taxon>Chlorophyceae</taxon>
        <taxon>CS clade</taxon>
        <taxon>Chlamydomonadales</taxon>
        <taxon>Haematococcaceae</taxon>
        <taxon>Haematococcus</taxon>
    </lineage>
</organism>
<evidence type="ECO:0000313" key="1">
    <source>
        <dbReference type="EMBL" id="GFH19596.1"/>
    </source>
</evidence>
<dbReference type="Proteomes" id="UP000485058">
    <property type="component" value="Unassembled WGS sequence"/>
</dbReference>
<proteinExistence type="predicted"/>
<keyword evidence="2" id="KW-1185">Reference proteome</keyword>
<accession>A0A699ZKT9</accession>